<dbReference type="PANTHER" id="PTHR34860:SF6">
    <property type="entry name" value="REPRESSOR-LIKE PROTEIN SSO7C3"/>
    <property type="match status" value="1"/>
</dbReference>
<dbReference type="AlphaFoldDB" id="A0A650CF46"/>
<keyword evidence="3" id="KW-0238">DNA-binding</keyword>
<evidence type="ECO:0000313" key="4">
    <source>
        <dbReference type="Proteomes" id="UP000427373"/>
    </source>
</evidence>
<dbReference type="Gene3D" id="2.10.260.10">
    <property type="match status" value="1"/>
</dbReference>
<protein>
    <submittedName>
        <fullName evidence="2">AbrB family looped-hinge helix DNA binding protein</fullName>
    </submittedName>
    <submittedName>
        <fullName evidence="3">AbrB/MazE/SpoVT family DNA-binding domain-containing protein</fullName>
    </submittedName>
</protein>
<evidence type="ECO:0000313" key="3">
    <source>
        <dbReference type="EMBL" id="QGR16389.1"/>
    </source>
</evidence>
<dbReference type="InterPro" id="IPR037914">
    <property type="entry name" value="SpoVT-AbrB_sf"/>
</dbReference>
<sequence length="79" mass="9210">MRVKVTRNFQITIPAEVREKLNIREGEYVDVTVDEKEGIIILRPYRKKWTTVTLGKRITQEEIDKAIEEVVGDFTKSST</sequence>
<dbReference type="OrthoDB" id="30861at2157"/>
<evidence type="ECO:0000313" key="5">
    <source>
        <dbReference type="Proteomes" id="UP000582213"/>
    </source>
</evidence>
<dbReference type="InterPro" id="IPR007159">
    <property type="entry name" value="SpoVT-AbrB_dom"/>
</dbReference>
<proteinExistence type="predicted"/>
<dbReference type="GeneID" id="42800302"/>
<dbReference type="NCBIfam" id="TIGR01439">
    <property type="entry name" value="lp_hng_hel_AbrB"/>
    <property type="match status" value="1"/>
</dbReference>
<keyword evidence="4" id="KW-1185">Reference proteome</keyword>
<reference evidence="3 4" key="1">
    <citation type="submission" date="2019-10" db="EMBL/GenBank/DDBJ databases">
        <title>Genome Sequences from Six Type Strain Members of the Archaeal Family Sulfolobaceae: Acidianus ambivalens, Acidianus infernus, Metallosphaera prunae, Stygiolobus azoricus, Sulfolobus metallicus, and Sulfurisphaera ohwakuensis.</title>
        <authorList>
            <person name="Counts J.A."/>
            <person name="Kelly R.M."/>
        </authorList>
    </citation>
    <scope>NUCLEOTIDE SEQUENCE [LARGE SCALE GENOMIC DNA]</scope>
    <source>
        <strain evidence="3 4">TA-1</strain>
    </source>
</reference>
<dbReference type="EMBL" id="JACHFY010000027">
    <property type="protein sequence ID" value="MBB5254841.1"/>
    <property type="molecule type" value="Genomic_DNA"/>
</dbReference>
<name>A0A650CF46_SULOH</name>
<dbReference type="KEGG" id="soh:D1869_03610"/>
<dbReference type="EMBL" id="CP045484">
    <property type="protein sequence ID" value="QGR16389.1"/>
    <property type="molecule type" value="Genomic_DNA"/>
</dbReference>
<organism evidence="3 4">
    <name type="scientific">Sulfurisphaera ohwakuensis</name>
    <dbReference type="NCBI Taxonomy" id="69656"/>
    <lineage>
        <taxon>Archaea</taxon>
        <taxon>Thermoproteota</taxon>
        <taxon>Thermoprotei</taxon>
        <taxon>Sulfolobales</taxon>
        <taxon>Sulfolobaceae</taxon>
        <taxon>Sulfurisphaera</taxon>
    </lineage>
</organism>
<dbReference type="PROSITE" id="PS51740">
    <property type="entry name" value="SPOVT_ABRB"/>
    <property type="match status" value="1"/>
</dbReference>
<dbReference type="Pfam" id="PF04014">
    <property type="entry name" value="MazE_antitoxin"/>
    <property type="match status" value="1"/>
</dbReference>
<feature type="domain" description="SpoVT-AbrB" evidence="1">
    <location>
        <begin position="1"/>
        <end position="47"/>
    </location>
</feature>
<dbReference type="SUPFAM" id="SSF89447">
    <property type="entry name" value="AbrB/MazE/MraZ-like"/>
    <property type="match status" value="1"/>
</dbReference>
<dbReference type="RefSeq" id="WP_156013947.1">
    <property type="nucleotide sequence ID" value="NZ_CP045484.1"/>
</dbReference>
<dbReference type="Proteomes" id="UP000427373">
    <property type="component" value="Chromosome"/>
</dbReference>
<dbReference type="InterPro" id="IPR052975">
    <property type="entry name" value="Repressor-like_regulatory"/>
</dbReference>
<dbReference type="GO" id="GO:0003677">
    <property type="term" value="F:DNA binding"/>
    <property type="evidence" value="ECO:0007669"/>
    <property type="project" value="UniProtKB-KW"/>
</dbReference>
<dbReference type="PANTHER" id="PTHR34860">
    <property type="entry name" value="REPRESSOR-LIKE PROTEIN SSO7C3"/>
    <property type="match status" value="1"/>
</dbReference>
<accession>A0A650CF46</accession>
<evidence type="ECO:0000313" key="2">
    <source>
        <dbReference type="EMBL" id="MBB5254841.1"/>
    </source>
</evidence>
<dbReference type="Proteomes" id="UP000582213">
    <property type="component" value="Unassembled WGS sequence"/>
</dbReference>
<evidence type="ECO:0000259" key="1">
    <source>
        <dbReference type="PROSITE" id="PS51740"/>
    </source>
</evidence>
<dbReference type="SMART" id="SM00966">
    <property type="entry name" value="SpoVT_AbrB"/>
    <property type="match status" value="1"/>
</dbReference>
<reference evidence="2 5" key="2">
    <citation type="submission" date="2020-08" db="EMBL/GenBank/DDBJ databases">
        <title>Genomic Encyclopedia of Type Strains, Phase IV (KMG-IV): sequencing the most valuable type-strain genomes for metagenomic binning, comparative biology and taxonomic classification.</title>
        <authorList>
            <person name="Goeker M."/>
        </authorList>
    </citation>
    <scope>NUCLEOTIDE SEQUENCE [LARGE SCALE GENOMIC DNA]</scope>
    <source>
        <strain evidence="2 5">DSM 12421</strain>
    </source>
</reference>
<gene>
    <name evidence="3" type="ORF">D1869_03610</name>
    <name evidence="2" type="ORF">HNQ62_002615</name>
</gene>